<dbReference type="InterPro" id="IPR041602">
    <property type="entry name" value="Quercetinase_C"/>
</dbReference>
<dbReference type="InterPro" id="IPR014710">
    <property type="entry name" value="RmlC-like_jellyroll"/>
</dbReference>
<dbReference type="Gene3D" id="2.60.120.10">
    <property type="entry name" value="Jelly Rolls"/>
    <property type="match status" value="2"/>
</dbReference>
<gene>
    <name evidence="3" type="ORF">EV200_102585</name>
    <name evidence="2" type="ORF">GCM10011413_21280</name>
</gene>
<dbReference type="EMBL" id="BMJO01000003">
    <property type="protein sequence ID" value="GGE54677.1"/>
    <property type="molecule type" value="Genomic_DNA"/>
</dbReference>
<feature type="domain" description="Quercetin 2,3-dioxygenase C-terminal cupin" evidence="1">
    <location>
        <begin position="159"/>
        <end position="225"/>
    </location>
</feature>
<dbReference type="Pfam" id="PF17954">
    <property type="entry name" value="Pirin_C_2"/>
    <property type="match status" value="1"/>
</dbReference>
<dbReference type="PANTHER" id="PTHR43212:SF3">
    <property type="entry name" value="QUERCETIN 2,3-DIOXYGENASE"/>
    <property type="match status" value="1"/>
</dbReference>
<name>A0A4R2HIN7_9SPHI</name>
<dbReference type="InterPro" id="IPR011051">
    <property type="entry name" value="RmlC_Cupin_sf"/>
</dbReference>
<dbReference type="PANTHER" id="PTHR43212">
    <property type="entry name" value="QUERCETIN 2,3-DIOXYGENASE"/>
    <property type="match status" value="1"/>
</dbReference>
<reference evidence="2" key="4">
    <citation type="submission" date="2024-05" db="EMBL/GenBank/DDBJ databases">
        <authorList>
            <person name="Sun Q."/>
            <person name="Zhou Y."/>
        </authorList>
    </citation>
    <scope>NUCLEOTIDE SEQUENCE</scope>
    <source>
        <strain evidence="2">CGMCC 1.15644</strain>
    </source>
</reference>
<sequence length="229" mass="26023">MDITSGKIYLADQRGLIETSIAKRHCTFNFEKYYNEHKQASGELFICNDESIAGNKLTFFLSREDSYQLFFPVTGGLDMVQNGKEFSIETGQVQVLNVGKGEVLEISNPYPNDVVNYMQIGITTDLFLLRASEMLFNFDFEKNPNQLIEIISSSKLPFKLSAGIFAGRKETTYHLQNPENRFFCFIIDGAFEIEGRLLHARDGLSLWDVTQVELEALSNNAIILILEHL</sequence>
<evidence type="ECO:0000313" key="2">
    <source>
        <dbReference type="EMBL" id="GGE54677.1"/>
    </source>
</evidence>
<accession>A0A4R2HIN7</accession>
<evidence type="ECO:0000259" key="1">
    <source>
        <dbReference type="Pfam" id="PF17954"/>
    </source>
</evidence>
<reference evidence="5" key="2">
    <citation type="journal article" date="2019" name="Int. J. Syst. Evol. Microbiol.">
        <title>The Global Catalogue of Microorganisms (GCM) 10K type strain sequencing project: providing services to taxonomists for standard genome sequencing and annotation.</title>
        <authorList>
            <consortium name="The Broad Institute Genomics Platform"/>
            <consortium name="The Broad Institute Genome Sequencing Center for Infectious Disease"/>
            <person name="Wu L."/>
            <person name="Ma J."/>
        </authorList>
    </citation>
    <scope>NUCLEOTIDE SEQUENCE [LARGE SCALE GENOMIC DNA]</scope>
    <source>
        <strain evidence="5">CGMCC 1.15644</strain>
    </source>
</reference>
<evidence type="ECO:0000313" key="4">
    <source>
        <dbReference type="Proteomes" id="UP000295684"/>
    </source>
</evidence>
<dbReference type="Proteomes" id="UP000295684">
    <property type="component" value="Unassembled WGS sequence"/>
</dbReference>
<evidence type="ECO:0000313" key="5">
    <source>
        <dbReference type="Proteomes" id="UP000622648"/>
    </source>
</evidence>
<comment type="caution">
    <text evidence="3">The sequence shown here is derived from an EMBL/GenBank/DDBJ whole genome shotgun (WGS) entry which is preliminary data.</text>
</comment>
<dbReference type="EMBL" id="SLWO01000002">
    <property type="protein sequence ID" value="TCO29163.1"/>
    <property type="molecule type" value="Genomic_DNA"/>
</dbReference>
<dbReference type="InterPro" id="IPR012093">
    <property type="entry name" value="Pirin"/>
</dbReference>
<evidence type="ECO:0000313" key="3">
    <source>
        <dbReference type="EMBL" id="TCO29163.1"/>
    </source>
</evidence>
<dbReference type="Proteomes" id="UP000622648">
    <property type="component" value="Unassembled WGS sequence"/>
</dbReference>
<dbReference type="AlphaFoldDB" id="A0A4R2HIN7"/>
<keyword evidence="5" id="KW-1185">Reference proteome</keyword>
<dbReference type="SUPFAM" id="SSF51182">
    <property type="entry name" value="RmlC-like cupins"/>
    <property type="match status" value="1"/>
</dbReference>
<dbReference type="RefSeq" id="WP_132530397.1">
    <property type="nucleotide sequence ID" value="NZ_BMJO01000003.1"/>
</dbReference>
<proteinExistence type="predicted"/>
<dbReference type="OrthoDB" id="321327at2"/>
<reference evidence="2" key="1">
    <citation type="journal article" date="2014" name="Int. J. Syst. Evol. Microbiol.">
        <title>Complete genome of a new Firmicutes species belonging to the dominant human colonic microbiota ('Ruminococcus bicirculans') reveals two chromosomes and a selective capacity to utilize plant glucans.</title>
        <authorList>
            <consortium name="NISC Comparative Sequencing Program"/>
            <person name="Wegmann U."/>
            <person name="Louis P."/>
            <person name="Goesmann A."/>
            <person name="Henrissat B."/>
            <person name="Duncan S.H."/>
            <person name="Flint H.J."/>
        </authorList>
    </citation>
    <scope>NUCLEOTIDE SEQUENCE</scope>
    <source>
        <strain evidence="2">CGMCC 1.15644</strain>
    </source>
</reference>
<organism evidence="3 4">
    <name type="scientific">Pedobacter psychrotolerans</name>
    <dbReference type="NCBI Taxonomy" id="1843235"/>
    <lineage>
        <taxon>Bacteria</taxon>
        <taxon>Pseudomonadati</taxon>
        <taxon>Bacteroidota</taxon>
        <taxon>Sphingobacteriia</taxon>
        <taxon>Sphingobacteriales</taxon>
        <taxon>Sphingobacteriaceae</taxon>
        <taxon>Pedobacter</taxon>
    </lineage>
</organism>
<reference evidence="3 4" key="3">
    <citation type="submission" date="2019-03" db="EMBL/GenBank/DDBJ databases">
        <title>Genomic Encyclopedia of Type Strains, Phase IV (KMG-IV): sequencing the most valuable type-strain genomes for metagenomic binning, comparative biology and taxonomic classification.</title>
        <authorList>
            <person name="Goeker M."/>
        </authorList>
    </citation>
    <scope>NUCLEOTIDE SEQUENCE [LARGE SCALE GENOMIC DNA]</scope>
    <source>
        <strain evidence="3 4">DSM 103236</strain>
    </source>
</reference>
<protein>
    <recommendedName>
        <fullName evidence="1">Quercetin 2,3-dioxygenase C-terminal cupin domain-containing protein</fullName>
    </recommendedName>
</protein>